<dbReference type="Proteomes" id="UP000265515">
    <property type="component" value="Unassembled WGS sequence"/>
</dbReference>
<dbReference type="PANTHER" id="PTHR11727:SF27">
    <property type="entry name" value="RIBOSOMAL RNA SMALL SUBUNIT METHYLTRANSFERASE, CHLOROPLASTIC"/>
    <property type="match status" value="1"/>
</dbReference>
<dbReference type="PANTHER" id="PTHR11727">
    <property type="entry name" value="DIMETHYLADENOSINE TRANSFERASE"/>
    <property type="match status" value="1"/>
</dbReference>
<proteinExistence type="inferred from homology"/>
<feature type="binding site" evidence="6">
    <location>
        <position position="316"/>
    </location>
    <ligand>
        <name>S-adenosyl-L-methionine</name>
        <dbReference type="ChEBI" id="CHEBI:59789"/>
    </ligand>
</feature>
<feature type="binding site" evidence="6">
    <location>
        <position position="217"/>
    </location>
    <ligand>
        <name>S-adenosyl-L-methionine</name>
        <dbReference type="ChEBI" id="CHEBI:59789"/>
    </ligand>
</feature>
<keyword evidence="3 6" id="KW-0808">Transferase</keyword>
<dbReference type="InterPro" id="IPR001737">
    <property type="entry name" value="KsgA/Erm"/>
</dbReference>
<keyword evidence="5 6" id="KW-0694">RNA-binding</keyword>
<gene>
    <name evidence="9" type="ORF">CBR_g5745</name>
</gene>
<dbReference type="OrthoDB" id="74991at2759"/>
<dbReference type="Pfam" id="PF00398">
    <property type="entry name" value="RrnaAD"/>
    <property type="match status" value="1"/>
</dbReference>
<evidence type="ECO:0000256" key="7">
    <source>
        <dbReference type="RuleBase" id="RU362106"/>
    </source>
</evidence>
<sequence length="510" mass="56786">MAVVAKAGCLTHSWQSLQSSQIDFQVPPQKPFKVQHDLQACFIASRQRGAVVHQRRPTHSLFVCVPTPRSHADCDQQLVLKATATKCAHRSSRSFGRKSSLHSTSRQASPCTLARALPGAQQACGRNEKGFPCVGRLSWRSTASPRRNGLEVQFADYSDFAVPWRTRLYGNQWRKVAVCQAGADSQNQQTVTITRLTVKTLREYGAQPRKGLGQHFMINDEVNVKLVDTADIVPGDVVLEVGPGTGTLTERLLHAGALVLAVEKDAKMMEALRSRFANVPEVELVLGDILKWDIRYHLSKVLSALGNSRRAKIVSNMPFNITSEFLMNVIPMGDLFSTIVLLVQEETARRLVDSGPGDSGKYRQANVMLRFFGEPEYIFSVSRKCFFPQPKVDAAILKVTLRTPEEYPVLVSSHSSYPLTLRAFTKMVASAFQGKRKMLKNSLKSLYSLEVTSDVLNKLELPSTARPEELSLDDFVRIFNAFENTRGESKVMAEMHAETSSDKLENSEQV</sequence>
<dbReference type="SUPFAM" id="SSF53335">
    <property type="entry name" value="S-adenosyl-L-methionine-dependent methyltransferases"/>
    <property type="match status" value="1"/>
</dbReference>
<dbReference type="CDD" id="cd02440">
    <property type="entry name" value="AdoMet_MTases"/>
    <property type="match status" value="1"/>
</dbReference>
<dbReference type="Gene3D" id="1.10.8.100">
    <property type="entry name" value="Ribosomal RNA adenine dimethylase-like, domain 2"/>
    <property type="match status" value="1"/>
</dbReference>
<evidence type="ECO:0000256" key="3">
    <source>
        <dbReference type="ARBA" id="ARBA00022679"/>
    </source>
</evidence>
<keyword evidence="4 6" id="KW-0949">S-adenosyl-L-methionine</keyword>
<dbReference type="FunFam" id="1.10.8.100:FF:000001">
    <property type="entry name" value="Ribosomal RNA small subunit methyltransferase A"/>
    <property type="match status" value="1"/>
</dbReference>
<dbReference type="AlphaFoldDB" id="A0A388KJ75"/>
<dbReference type="InterPro" id="IPR023165">
    <property type="entry name" value="rRNA_Ade_diMease-like_C"/>
</dbReference>
<feature type="binding site" evidence="6">
    <location>
        <position position="242"/>
    </location>
    <ligand>
        <name>S-adenosyl-L-methionine</name>
        <dbReference type="ChEBI" id="CHEBI:59789"/>
    </ligand>
</feature>
<feature type="binding site" evidence="6">
    <location>
        <position position="215"/>
    </location>
    <ligand>
        <name>S-adenosyl-L-methionine</name>
        <dbReference type="ChEBI" id="CHEBI:59789"/>
    </ligand>
</feature>
<dbReference type="InterPro" id="IPR020596">
    <property type="entry name" value="rRNA_Ade_Mease_Trfase_CS"/>
</dbReference>
<dbReference type="InterPro" id="IPR029063">
    <property type="entry name" value="SAM-dependent_MTases_sf"/>
</dbReference>
<organism evidence="9 10">
    <name type="scientific">Chara braunii</name>
    <name type="common">Braun's stonewort</name>
    <dbReference type="NCBI Taxonomy" id="69332"/>
    <lineage>
        <taxon>Eukaryota</taxon>
        <taxon>Viridiplantae</taxon>
        <taxon>Streptophyta</taxon>
        <taxon>Charophyceae</taxon>
        <taxon>Charales</taxon>
        <taxon>Characeae</taxon>
        <taxon>Chara</taxon>
    </lineage>
</organism>
<evidence type="ECO:0000259" key="8">
    <source>
        <dbReference type="SMART" id="SM00650"/>
    </source>
</evidence>
<feature type="binding site" evidence="6">
    <location>
        <position position="288"/>
    </location>
    <ligand>
        <name>S-adenosyl-L-methionine</name>
        <dbReference type="ChEBI" id="CHEBI:59789"/>
    </ligand>
</feature>
<evidence type="ECO:0000256" key="2">
    <source>
        <dbReference type="ARBA" id="ARBA00022603"/>
    </source>
</evidence>
<evidence type="ECO:0000256" key="6">
    <source>
        <dbReference type="PROSITE-ProRule" id="PRU01026"/>
    </source>
</evidence>
<feature type="domain" description="Ribosomal RNA adenine methylase transferase N-terminal" evidence="8">
    <location>
        <begin position="222"/>
        <end position="403"/>
    </location>
</feature>
<protein>
    <recommendedName>
        <fullName evidence="7">rRNA adenine N(6)-methyltransferase</fullName>
        <ecNumber evidence="7">2.1.1.-</ecNumber>
    </recommendedName>
</protein>
<dbReference type="EMBL" id="BFEA01000125">
    <property type="protein sequence ID" value="GBG70115.1"/>
    <property type="molecule type" value="Genomic_DNA"/>
</dbReference>
<feature type="binding site" evidence="6">
    <location>
        <position position="263"/>
    </location>
    <ligand>
        <name>S-adenosyl-L-methionine</name>
        <dbReference type="ChEBI" id="CHEBI:59789"/>
    </ligand>
</feature>
<evidence type="ECO:0000313" key="10">
    <source>
        <dbReference type="Proteomes" id="UP000265515"/>
    </source>
</evidence>
<dbReference type="PROSITE" id="PS01131">
    <property type="entry name" value="RRNA_A_DIMETH"/>
    <property type="match status" value="1"/>
</dbReference>
<dbReference type="GO" id="GO:0000179">
    <property type="term" value="F:rRNA (adenine-N6,N6-)-dimethyltransferase activity"/>
    <property type="evidence" value="ECO:0007669"/>
    <property type="project" value="UniProtKB-UniRule"/>
</dbReference>
<dbReference type="STRING" id="69332.A0A388KJ75"/>
<evidence type="ECO:0000256" key="1">
    <source>
        <dbReference type="ARBA" id="ARBA00022552"/>
    </source>
</evidence>
<evidence type="ECO:0000256" key="4">
    <source>
        <dbReference type="ARBA" id="ARBA00022691"/>
    </source>
</evidence>
<keyword evidence="1 7" id="KW-0698">rRNA processing</keyword>
<comment type="similarity">
    <text evidence="6 7">Belongs to the class I-like SAM-binding methyltransferase superfamily. rRNA adenine N(6)-methyltransferase family.</text>
</comment>
<dbReference type="GO" id="GO:0003723">
    <property type="term" value="F:RNA binding"/>
    <property type="evidence" value="ECO:0007669"/>
    <property type="project" value="UniProtKB-UniRule"/>
</dbReference>
<dbReference type="NCBIfam" id="TIGR00755">
    <property type="entry name" value="ksgA"/>
    <property type="match status" value="1"/>
</dbReference>
<name>A0A388KJ75_CHABU</name>
<dbReference type="PROSITE" id="PS51689">
    <property type="entry name" value="SAM_RNA_A_N6_MT"/>
    <property type="match status" value="1"/>
</dbReference>
<dbReference type="Gene3D" id="3.40.50.150">
    <property type="entry name" value="Vaccinia Virus protein VP39"/>
    <property type="match status" value="1"/>
</dbReference>
<dbReference type="SMART" id="SM00650">
    <property type="entry name" value="rADc"/>
    <property type="match status" value="1"/>
</dbReference>
<keyword evidence="10" id="KW-1185">Reference proteome</keyword>
<dbReference type="EC" id="2.1.1.-" evidence="7"/>
<reference evidence="9 10" key="1">
    <citation type="journal article" date="2018" name="Cell">
        <title>The Chara Genome: Secondary Complexity and Implications for Plant Terrestrialization.</title>
        <authorList>
            <person name="Nishiyama T."/>
            <person name="Sakayama H."/>
            <person name="Vries J.D."/>
            <person name="Buschmann H."/>
            <person name="Saint-Marcoux D."/>
            <person name="Ullrich K.K."/>
            <person name="Haas F.B."/>
            <person name="Vanderstraeten L."/>
            <person name="Becker D."/>
            <person name="Lang D."/>
            <person name="Vosolsobe S."/>
            <person name="Rombauts S."/>
            <person name="Wilhelmsson P.K.I."/>
            <person name="Janitza P."/>
            <person name="Kern R."/>
            <person name="Heyl A."/>
            <person name="Rumpler F."/>
            <person name="Villalobos L.I.A.C."/>
            <person name="Clay J.M."/>
            <person name="Skokan R."/>
            <person name="Toyoda A."/>
            <person name="Suzuki Y."/>
            <person name="Kagoshima H."/>
            <person name="Schijlen E."/>
            <person name="Tajeshwar N."/>
            <person name="Catarino B."/>
            <person name="Hetherington A.J."/>
            <person name="Saltykova A."/>
            <person name="Bonnot C."/>
            <person name="Breuninger H."/>
            <person name="Symeonidi A."/>
            <person name="Radhakrishnan G.V."/>
            <person name="Van Nieuwerburgh F."/>
            <person name="Deforce D."/>
            <person name="Chang C."/>
            <person name="Karol K.G."/>
            <person name="Hedrich R."/>
            <person name="Ulvskov P."/>
            <person name="Glockner G."/>
            <person name="Delwiche C.F."/>
            <person name="Petrasek J."/>
            <person name="Van de Peer Y."/>
            <person name="Friml J."/>
            <person name="Beilby M."/>
            <person name="Dolan L."/>
            <person name="Kohara Y."/>
            <person name="Sugano S."/>
            <person name="Fujiyama A."/>
            <person name="Delaux P.-M."/>
            <person name="Quint M."/>
            <person name="TheiBen G."/>
            <person name="Hagemann M."/>
            <person name="Harholt J."/>
            <person name="Dunand C."/>
            <person name="Zachgo S."/>
            <person name="Langdale J."/>
            <person name="Maumus F."/>
            <person name="Straeten D.V.D."/>
            <person name="Gould S.B."/>
            <person name="Rensing S.A."/>
        </authorList>
    </citation>
    <scope>NUCLEOTIDE SEQUENCE [LARGE SCALE GENOMIC DNA]</scope>
    <source>
        <strain evidence="9 10">S276</strain>
    </source>
</reference>
<comment type="caution">
    <text evidence="9">The sequence shown here is derived from an EMBL/GenBank/DDBJ whole genome shotgun (WGS) entry which is preliminary data.</text>
</comment>
<evidence type="ECO:0000313" key="9">
    <source>
        <dbReference type="EMBL" id="GBG70115.1"/>
    </source>
</evidence>
<evidence type="ECO:0000256" key="5">
    <source>
        <dbReference type="ARBA" id="ARBA00022884"/>
    </source>
</evidence>
<dbReference type="InterPro" id="IPR011530">
    <property type="entry name" value="rRNA_adenine_dimethylase"/>
</dbReference>
<accession>A0A388KJ75</accession>
<keyword evidence="2 6" id="KW-0489">Methyltransferase</keyword>
<dbReference type="Gramene" id="GBG70115">
    <property type="protein sequence ID" value="GBG70115"/>
    <property type="gene ID" value="CBR_g5745"/>
</dbReference>
<dbReference type="InterPro" id="IPR020598">
    <property type="entry name" value="rRNA_Ade_methylase_Trfase_N"/>
</dbReference>